<dbReference type="HOGENOM" id="CLU_3254907_0_0_6"/>
<keyword evidence="2" id="KW-1185">Reference proteome</keyword>
<dbReference type="EMBL" id="FO203512">
    <property type="protein sequence ID" value="CCK76834.1"/>
    <property type="molecule type" value="Genomic_DNA"/>
</dbReference>
<reference evidence="1" key="1">
    <citation type="journal article" date="2013" name="Nat. Commun.">
        <title>Genome sequence and functional genomic analysis of the oil-degrading bacterium Oleispira antarctica.</title>
        <authorList>
            <person name="Kube M."/>
            <person name="Chernikova T.N."/>
            <person name="Al-Ramahi Y."/>
            <person name="Beloqui A."/>
            <person name="Lopez-Cortez N."/>
            <person name="Guazzaroni M.E."/>
            <person name="Heipieper H.J."/>
            <person name="Klages S."/>
            <person name="Kotsyurbenko O.R."/>
            <person name="Langer I."/>
            <person name="Nechitaylo T.Y."/>
            <person name="Lunsdorf H."/>
            <person name="Fernandez M."/>
            <person name="Juarez S."/>
            <person name="Ciordia S."/>
            <person name="Singer A."/>
            <person name="Kagan O."/>
            <person name="Egorova O."/>
            <person name="Petit P.A."/>
            <person name="Stogios P."/>
            <person name="Kim Y."/>
            <person name="Tchigvintsev A."/>
            <person name="Flick R."/>
            <person name="Denaro R."/>
            <person name="Genovese M."/>
            <person name="Albar J.P."/>
            <person name="Reva O.N."/>
            <person name="Martinez-Gomariz M."/>
            <person name="Tran H."/>
            <person name="Ferrer M."/>
            <person name="Savchenko A."/>
            <person name="Yakunin A.F."/>
            <person name="Yakimov M.M."/>
            <person name="Golyshina O.V."/>
            <person name="Reinhardt R."/>
            <person name="Golyshin P.N."/>
        </authorList>
    </citation>
    <scope>NUCLEOTIDE SEQUENCE [LARGE SCALE GENOMIC DNA]</scope>
</reference>
<proteinExistence type="predicted"/>
<evidence type="ECO:0000313" key="2">
    <source>
        <dbReference type="Proteomes" id="UP000032749"/>
    </source>
</evidence>
<dbReference type="KEGG" id="oai:OLEAN_C26580"/>
<name>R4YUM6_OLEAN</name>
<evidence type="ECO:0000313" key="1">
    <source>
        <dbReference type="EMBL" id="CCK76834.1"/>
    </source>
</evidence>
<dbReference type="Proteomes" id="UP000032749">
    <property type="component" value="Chromosome"/>
</dbReference>
<dbReference type="AlphaFoldDB" id="R4YUM6"/>
<protein>
    <submittedName>
        <fullName evidence="1">MOSC protein</fullName>
    </submittedName>
</protein>
<dbReference type="STRING" id="698738.OLEAN_C26580"/>
<gene>
    <name evidence="1" type="ORF">OLEAN_C26580</name>
</gene>
<organism evidence="1 2">
    <name type="scientific">Oleispira antarctica RB-8</name>
    <dbReference type="NCBI Taxonomy" id="698738"/>
    <lineage>
        <taxon>Bacteria</taxon>
        <taxon>Pseudomonadati</taxon>
        <taxon>Pseudomonadota</taxon>
        <taxon>Gammaproteobacteria</taxon>
        <taxon>Oceanospirillales</taxon>
        <taxon>Oceanospirillaceae</taxon>
        <taxon>Oleispira</taxon>
    </lineage>
</organism>
<accession>R4YUM6</accession>
<sequence length="42" mass="4649">MVIKGVNLTALHYQRFSTGEAIFEAGALCLKVVQSGGYFSWR</sequence>